<dbReference type="Pfam" id="PF14498">
    <property type="entry name" value="Glyco_hyd_65N_2"/>
    <property type="match status" value="1"/>
</dbReference>
<dbReference type="EMBL" id="AP019621">
    <property type="protein sequence ID" value="BBJ50375.1"/>
    <property type="molecule type" value="Genomic_DNA"/>
</dbReference>
<dbReference type="InterPro" id="IPR027414">
    <property type="entry name" value="GH95_N_dom"/>
</dbReference>
<name>A0A499V7B4_STRAX</name>
<evidence type="ECO:0000313" key="3">
    <source>
        <dbReference type="EMBL" id="BBJ50375.1"/>
    </source>
</evidence>
<feature type="domain" description="Glycosyl hydrolase family 95 N-terminal" evidence="2">
    <location>
        <begin position="9"/>
        <end position="84"/>
    </location>
</feature>
<dbReference type="Gene3D" id="2.70.98.50">
    <property type="entry name" value="putative glycoside hydrolase family protein from bacillus halodurans"/>
    <property type="match status" value="1"/>
</dbReference>
<organism evidence="3">
    <name type="scientific">Streptomyces avermitilis</name>
    <dbReference type="NCBI Taxonomy" id="33903"/>
    <lineage>
        <taxon>Bacteria</taxon>
        <taxon>Bacillati</taxon>
        <taxon>Actinomycetota</taxon>
        <taxon>Actinomycetes</taxon>
        <taxon>Kitasatosporales</taxon>
        <taxon>Streptomycetaceae</taxon>
        <taxon>Streptomyces</taxon>
    </lineage>
</organism>
<reference evidence="3" key="1">
    <citation type="submission" date="2019-04" db="EMBL/GenBank/DDBJ databases">
        <title>Draft genome sequences of Streptomyces avermitilis MC3.</title>
        <authorList>
            <person name="Komaki H."/>
            <person name="Tamura T."/>
            <person name="Hosoyama A."/>
        </authorList>
    </citation>
    <scope>NUCLEOTIDE SEQUENCE</scope>
    <source>
        <strain evidence="3">MC3</strain>
    </source>
</reference>
<dbReference type="AlphaFoldDB" id="A0A499V7B4"/>
<sequence length="147" mass="15499">MSEPVHGTWEAAPATRWEDAFLSGNGRHGVMVFGDPNDDRVIVNHHTLIRPNGSADAGPPALADRLPGLQDRLLAGDTTAGEDFTDGRPLLWVRPFHPAFRIRLRRPAPSGARTGAMSTSPPESSAPTAAAAARSSSPAPTTSWSSA</sequence>
<dbReference type="GO" id="GO:0004560">
    <property type="term" value="F:alpha-L-fucosidase activity"/>
    <property type="evidence" value="ECO:0007669"/>
    <property type="project" value="TreeGrafter"/>
</dbReference>
<dbReference type="PANTHER" id="PTHR31084:SF0">
    <property type="entry name" value="ALPHA-L-FUCOSIDASE 2"/>
    <property type="match status" value="1"/>
</dbReference>
<accession>A0A499V7B4</accession>
<gene>
    <name evidence="3" type="ORF">SAVMC3_30040</name>
</gene>
<evidence type="ECO:0000256" key="1">
    <source>
        <dbReference type="SAM" id="MobiDB-lite"/>
    </source>
</evidence>
<dbReference type="PANTHER" id="PTHR31084">
    <property type="entry name" value="ALPHA-L-FUCOSIDASE 2"/>
    <property type="match status" value="1"/>
</dbReference>
<feature type="compositionally biased region" description="Low complexity" evidence="1">
    <location>
        <begin position="116"/>
        <end position="147"/>
    </location>
</feature>
<evidence type="ECO:0000259" key="2">
    <source>
        <dbReference type="Pfam" id="PF14498"/>
    </source>
</evidence>
<protein>
    <recommendedName>
        <fullName evidence="2">Glycosyl hydrolase family 95 N-terminal domain-containing protein</fullName>
    </recommendedName>
</protein>
<feature type="region of interest" description="Disordered" evidence="1">
    <location>
        <begin position="104"/>
        <end position="147"/>
    </location>
</feature>
<proteinExistence type="predicted"/>